<proteinExistence type="predicted"/>
<reference evidence="3" key="1">
    <citation type="submission" date="2020-12" db="UniProtKB">
        <authorList>
            <consortium name="WormBaseParasite"/>
        </authorList>
    </citation>
    <scope>IDENTIFICATION</scope>
    <source>
        <strain evidence="3">MHco3</strain>
    </source>
</reference>
<protein>
    <submittedName>
        <fullName evidence="3">Uncharacterized protein</fullName>
    </submittedName>
</protein>
<accession>A0A7I4Y2F5</accession>
<keyword evidence="2" id="KW-1185">Reference proteome</keyword>
<dbReference type="Proteomes" id="UP000025227">
    <property type="component" value="Unplaced"/>
</dbReference>
<sequence>MPVYHDYYSYVPNADLFLGAPPDNQNLKTHLSLESSSQKPNLTSECSHDVGPNESPSKDGWARMERNIDQMKNSLLNLLSHSRLQEEKTEAVEGLLEKILDRLPEKESETPLDYKFVPYEEVVRLHEAYPTNPRAFVRALEVLTYQDQVYELQTAVNKRLFTLDRVEFIRKCLFRHFAVPPHLQEDVWRSVRTSLDRRSHRLKHLIRARQSTGFRTSTPISDLLEGLDQLENGADRQIVI</sequence>
<evidence type="ECO:0000313" key="2">
    <source>
        <dbReference type="Proteomes" id="UP000025227"/>
    </source>
</evidence>
<dbReference type="AlphaFoldDB" id="A0A7I4Y2F5"/>
<dbReference type="WBParaSite" id="HCON_00036470-00001">
    <property type="protein sequence ID" value="HCON_00036470-00001"/>
    <property type="gene ID" value="HCON_00036470"/>
</dbReference>
<feature type="region of interest" description="Disordered" evidence="1">
    <location>
        <begin position="34"/>
        <end position="60"/>
    </location>
</feature>
<evidence type="ECO:0000313" key="3">
    <source>
        <dbReference type="WBParaSite" id="HCON_00036470-00001"/>
    </source>
</evidence>
<name>A0A7I4Y2F5_HAECO</name>
<organism evidence="2 3">
    <name type="scientific">Haemonchus contortus</name>
    <name type="common">Barber pole worm</name>
    <dbReference type="NCBI Taxonomy" id="6289"/>
    <lineage>
        <taxon>Eukaryota</taxon>
        <taxon>Metazoa</taxon>
        <taxon>Ecdysozoa</taxon>
        <taxon>Nematoda</taxon>
        <taxon>Chromadorea</taxon>
        <taxon>Rhabditida</taxon>
        <taxon>Rhabditina</taxon>
        <taxon>Rhabditomorpha</taxon>
        <taxon>Strongyloidea</taxon>
        <taxon>Trichostrongylidae</taxon>
        <taxon>Haemonchus</taxon>
    </lineage>
</organism>
<dbReference type="OMA" id="WARMERN"/>
<evidence type="ECO:0000256" key="1">
    <source>
        <dbReference type="SAM" id="MobiDB-lite"/>
    </source>
</evidence>
<feature type="compositionally biased region" description="Polar residues" evidence="1">
    <location>
        <begin position="34"/>
        <end position="45"/>
    </location>
</feature>
<dbReference type="OrthoDB" id="5870941at2759"/>